<comment type="caution">
    <text evidence="3">The sequence shown here is derived from an EMBL/GenBank/DDBJ whole genome shotgun (WGS) entry which is preliminary data.</text>
</comment>
<evidence type="ECO:0000313" key="4">
    <source>
        <dbReference type="Proteomes" id="UP001461498"/>
    </source>
</evidence>
<reference evidence="3 4" key="1">
    <citation type="submission" date="2022-12" db="EMBL/GenBank/DDBJ databases">
        <title>Chromosome-level genome assembly of true bugs.</title>
        <authorList>
            <person name="Ma L."/>
            <person name="Li H."/>
        </authorList>
    </citation>
    <scope>NUCLEOTIDE SEQUENCE [LARGE SCALE GENOMIC DNA]</scope>
    <source>
        <strain evidence="3">Lab_2022b</strain>
    </source>
</reference>
<dbReference type="PANTHER" id="PTHR13234">
    <property type="entry name" value="GAMMA-INTERFERON INDUCIBLE LYSOSOMAL THIOL REDUCTASE GILT"/>
    <property type="match status" value="1"/>
</dbReference>
<dbReference type="AlphaFoldDB" id="A0AAW1DE52"/>
<dbReference type="InterPro" id="IPR004911">
    <property type="entry name" value="Interferon-induced_GILT"/>
</dbReference>
<sequence>MIYFIILKSREKSGIIDNVSALNHFRSFPPDGNYSSIIVEVSVFYEYLCSDSRRFFIYQLLPTVEKLQSNVVVNLIPYGKATTKSIGDGEYIFKCQHGQNECKGNLINACIIDSVHDNLIMLKIITCMIDFNTYTNIEDIAEICCDEYNINWENIKYCLENGRAHRLLKLFGSITAEYYKIEN</sequence>
<dbReference type="EMBL" id="JAPXFL010000003">
    <property type="protein sequence ID" value="KAK9509301.1"/>
    <property type="molecule type" value="Genomic_DNA"/>
</dbReference>
<accession>A0AAW1DE52</accession>
<organism evidence="3 4">
    <name type="scientific">Rhynocoris fuscipes</name>
    <dbReference type="NCBI Taxonomy" id="488301"/>
    <lineage>
        <taxon>Eukaryota</taxon>
        <taxon>Metazoa</taxon>
        <taxon>Ecdysozoa</taxon>
        <taxon>Arthropoda</taxon>
        <taxon>Hexapoda</taxon>
        <taxon>Insecta</taxon>
        <taxon>Pterygota</taxon>
        <taxon>Neoptera</taxon>
        <taxon>Paraneoptera</taxon>
        <taxon>Hemiptera</taxon>
        <taxon>Heteroptera</taxon>
        <taxon>Panheteroptera</taxon>
        <taxon>Cimicomorpha</taxon>
        <taxon>Reduviidae</taxon>
        <taxon>Harpactorinae</taxon>
        <taxon>Harpactorini</taxon>
        <taxon>Rhynocoris</taxon>
    </lineage>
</organism>
<keyword evidence="2" id="KW-0325">Glycoprotein</keyword>
<dbReference type="GO" id="GO:0016671">
    <property type="term" value="F:oxidoreductase activity, acting on a sulfur group of donors, disulfide as acceptor"/>
    <property type="evidence" value="ECO:0007669"/>
    <property type="project" value="InterPro"/>
</dbReference>
<keyword evidence="4" id="KW-1185">Reference proteome</keyword>
<evidence type="ECO:0000313" key="3">
    <source>
        <dbReference type="EMBL" id="KAK9509301.1"/>
    </source>
</evidence>
<evidence type="ECO:0000256" key="2">
    <source>
        <dbReference type="ARBA" id="ARBA00023180"/>
    </source>
</evidence>
<dbReference type="PANTHER" id="PTHR13234:SF71">
    <property type="entry name" value="GAMMA-INTERFERON-INDUCIBLE LYSOSOMAL THIOL REDUCTASE-LIKE PROTEIN"/>
    <property type="match status" value="1"/>
</dbReference>
<comment type="similarity">
    <text evidence="1">Belongs to the GILT family.</text>
</comment>
<name>A0AAW1DE52_9HEMI</name>
<gene>
    <name evidence="3" type="ORF">O3M35_006649</name>
</gene>
<dbReference type="Pfam" id="PF03227">
    <property type="entry name" value="GILT"/>
    <property type="match status" value="1"/>
</dbReference>
<protein>
    <submittedName>
        <fullName evidence="3">Uncharacterized protein</fullName>
    </submittedName>
</protein>
<dbReference type="Proteomes" id="UP001461498">
    <property type="component" value="Unassembled WGS sequence"/>
</dbReference>
<proteinExistence type="inferred from homology"/>
<evidence type="ECO:0000256" key="1">
    <source>
        <dbReference type="ARBA" id="ARBA00005679"/>
    </source>
</evidence>